<feature type="region of interest" description="Disordered" evidence="2">
    <location>
        <begin position="1"/>
        <end position="21"/>
    </location>
</feature>
<sequence>MSLLERLQSKNQPIDEPVTADGPLLQKVKAVETVSKPISKPASTVKKKSTDQSQATEYRELKNLIYKYILRERKEEDVEEIIADLDTIIKDILEENEEFKTLKDWKSIKEEITNDLTGYGPINPLLNDESVSEVMVNGPFQVYAERNGRLQLTDITFRDNDHVMTVLEKIVAPLGRRIDESSPMVDARLQDGSRVNAIIPPLALNGPTITIRKFSKDPFTVQDLIRFGTMTEEMAEFLKACVESKLNMFVSGGTGSGKTTTLNVLSSFISNEDRIVTIEDAAELQLGQEHVVSLETRPPNIEGNGAISIRDLVRNSLRMRPERIVIGEVRGGEALDMLQAMNTGHDGSLATGHANSPRDMIARLETMVLMAGMELPVRAIREQIAGALDVIVQQSRLKDGSRRITNITEVQGMEGDVIVLQDIFAFKQFGVDENGKIIGNLLPTGIRPKFYEKMESEGIHLPASIFTVKGQ</sequence>
<evidence type="ECO:0000259" key="3">
    <source>
        <dbReference type="Pfam" id="PF00437"/>
    </source>
</evidence>
<evidence type="ECO:0000256" key="1">
    <source>
        <dbReference type="ARBA" id="ARBA00006611"/>
    </source>
</evidence>
<dbReference type="InterPro" id="IPR050921">
    <property type="entry name" value="T4SS_GSP_E_ATPase"/>
</dbReference>
<gene>
    <name evidence="4" type="ORF">ACFOY7_05020</name>
</gene>
<accession>A0ABV8WS64</accession>
<dbReference type="Pfam" id="PF00437">
    <property type="entry name" value="T2SSE"/>
    <property type="match status" value="1"/>
</dbReference>
<dbReference type="PANTHER" id="PTHR30486:SF15">
    <property type="entry name" value="TYPE II_IV SECRETION SYSTEM ATPASE"/>
    <property type="match status" value="1"/>
</dbReference>
<evidence type="ECO:0000313" key="4">
    <source>
        <dbReference type="EMBL" id="MFC4402427.1"/>
    </source>
</evidence>
<comment type="caution">
    <text evidence="4">The sequence shown here is derived from an EMBL/GenBank/DDBJ whole genome shotgun (WGS) entry which is preliminary data.</text>
</comment>
<dbReference type="InterPro" id="IPR027417">
    <property type="entry name" value="P-loop_NTPase"/>
</dbReference>
<dbReference type="Gene3D" id="3.40.50.300">
    <property type="entry name" value="P-loop containing nucleotide triphosphate hydrolases"/>
    <property type="match status" value="1"/>
</dbReference>
<protein>
    <submittedName>
        <fullName evidence="4">CpaF family protein</fullName>
    </submittedName>
</protein>
<dbReference type="EMBL" id="JBHSDT010000004">
    <property type="protein sequence ID" value="MFC4402427.1"/>
    <property type="molecule type" value="Genomic_DNA"/>
</dbReference>
<dbReference type="SUPFAM" id="SSF52540">
    <property type="entry name" value="P-loop containing nucleoside triphosphate hydrolases"/>
    <property type="match status" value="1"/>
</dbReference>
<proteinExistence type="inferred from homology"/>
<name>A0ABV8WS64_9BACI</name>
<evidence type="ECO:0000313" key="5">
    <source>
        <dbReference type="Proteomes" id="UP001595882"/>
    </source>
</evidence>
<dbReference type="CDD" id="cd01130">
    <property type="entry name" value="VirB11-like_ATPase"/>
    <property type="match status" value="1"/>
</dbReference>
<dbReference type="PANTHER" id="PTHR30486">
    <property type="entry name" value="TWITCHING MOTILITY PROTEIN PILT"/>
    <property type="match status" value="1"/>
</dbReference>
<dbReference type="InterPro" id="IPR001482">
    <property type="entry name" value="T2SS/T4SS_dom"/>
</dbReference>
<organism evidence="4 5">
    <name type="scientific">Gracilibacillus xinjiangensis</name>
    <dbReference type="NCBI Taxonomy" id="1193282"/>
    <lineage>
        <taxon>Bacteria</taxon>
        <taxon>Bacillati</taxon>
        <taxon>Bacillota</taxon>
        <taxon>Bacilli</taxon>
        <taxon>Bacillales</taxon>
        <taxon>Bacillaceae</taxon>
        <taxon>Gracilibacillus</taxon>
    </lineage>
</organism>
<dbReference type="Gene3D" id="3.30.450.380">
    <property type="match status" value="1"/>
</dbReference>
<dbReference type="RefSeq" id="WP_390250007.1">
    <property type="nucleotide sequence ID" value="NZ_JBHSDT010000004.1"/>
</dbReference>
<dbReference type="Proteomes" id="UP001595882">
    <property type="component" value="Unassembled WGS sequence"/>
</dbReference>
<feature type="domain" description="Bacterial type II secretion system protein E" evidence="3">
    <location>
        <begin position="117"/>
        <end position="394"/>
    </location>
</feature>
<keyword evidence="5" id="KW-1185">Reference proteome</keyword>
<reference evidence="5" key="1">
    <citation type="journal article" date="2019" name="Int. J. Syst. Evol. Microbiol.">
        <title>The Global Catalogue of Microorganisms (GCM) 10K type strain sequencing project: providing services to taxonomists for standard genome sequencing and annotation.</title>
        <authorList>
            <consortium name="The Broad Institute Genomics Platform"/>
            <consortium name="The Broad Institute Genome Sequencing Center for Infectious Disease"/>
            <person name="Wu L."/>
            <person name="Ma J."/>
        </authorList>
    </citation>
    <scope>NUCLEOTIDE SEQUENCE [LARGE SCALE GENOMIC DNA]</scope>
    <source>
        <strain evidence="5">CCUG 37865</strain>
    </source>
</reference>
<evidence type="ECO:0000256" key="2">
    <source>
        <dbReference type="SAM" id="MobiDB-lite"/>
    </source>
</evidence>
<comment type="similarity">
    <text evidence="1">Belongs to the GSP E family.</text>
</comment>